<reference evidence="2" key="1">
    <citation type="submission" date="2019-10" db="EMBL/GenBank/DDBJ databases">
        <title>Conservation and host-specific expression of non-tandemly repeated heterogenous ribosome RNA gene in arbuscular mycorrhizal fungi.</title>
        <authorList>
            <person name="Maeda T."/>
            <person name="Kobayashi Y."/>
            <person name="Nakagawa T."/>
            <person name="Ezawa T."/>
            <person name="Yamaguchi K."/>
            <person name="Bino T."/>
            <person name="Nishimoto Y."/>
            <person name="Shigenobu S."/>
            <person name="Kawaguchi M."/>
        </authorList>
    </citation>
    <scope>NUCLEOTIDE SEQUENCE</scope>
    <source>
        <strain evidence="2">HR1</strain>
    </source>
</reference>
<protein>
    <submittedName>
        <fullName evidence="2">Uncharacterized protein</fullName>
    </submittedName>
</protein>
<proteinExistence type="predicted"/>
<evidence type="ECO:0000313" key="2">
    <source>
        <dbReference type="EMBL" id="GES92164.1"/>
    </source>
</evidence>
<comment type="caution">
    <text evidence="2">The sequence shown here is derived from an EMBL/GenBank/DDBJ whole genome shotgun (WGS) entry which is preliminary data.</text>
</comment>
<gene>
    <name evidence="2" type="ORF">RCL2_001895200</name>
</gene>
<feature type="compositionally biased region" description="Low complexity" evidence="1">
    <location>
        <begin position="1"/>
        <end position="16"/>
    </location>
</feature>
<organism evidence="2 3">
    <name type="scientific">Rhizophagus clarus</name>
    <dbReference type="NCBI Taxonomy" id="94130"/>
    <lineage>
        <taxon>Eukaryota</taxon>
        <taxon>Fungi</taxon>
        <taxon>Fungi incertae sedis</taxon>
        <taxon>Mucoromycota</taxon>
        <taxon>Glomeromycotina</taxon>
        <taxon>Glomeromycetes</taxon>
        <taxon>Glomerales</taxon>
        <taxon>Glomeraceae</taxon>
        <taxon>Rhizophagus</taxon>
    </lineage>
</organism>
<feature type="region of interest" description="Disordered" evidence="1">
    <location>
        <begin position="1"/>
        <end position="23"/>
    </location>
</feature>
<evidence type="ECO:0000256" key="1">
    <source>
        <dbReference type="SAM" id="MobiDB-lite"/>
    </source>
</evidence>
<sequence length="88" mass="9899">MSSSTTNSLPTTPSITFNDSPIPEDSCDLDEIFETEFKSSTHNSSRDRHLNLTILHLKLWTTEIIKNAADFDNLPNGPLFNMMNSIKV</sequence>
<accession>A0A8H3QWS1</accession>
<evidence type="ECO:0000313" key="3">
    <source>
        <dbReference type="Proteomes" id="UP000615446"/>
    </source>
</evidence>
<name>A0A8H3QWS1_9GLOM</name>
<dbReference type="Proteomes" id="UP000615446">
    <property type="component" value="Unassembled WGS sequence"/>
</dbReference>
<dbReference type="AlphaFoldDB" id="A0A8H3QWS1"/>
<dbReference type="EMBL" id="BLAL01000213">
    <property type="protein sequence ID" value="GES92164.1"/>
    <property type="molecule type" value="Genomic_DNA"/>
</dbReference>